<protein>
    <submittedName>
        <fullName evidence="1">Uncharacterized protein</fullName>
    </submittedName>
</protein>
<organism evidence="1 2">
    <name type="scientific">[Clostridium] methylpentosum DSM 5476</name>
    <dbReference type="NCBI Taxonomy" id="537013"/>
    <lineage>
        <taxon>Bacteria</taxon>
        <taxon>Bacillati</taxon>
        <taxon>Bacillota</taxon>
        <taxon>Clostridia</taxon>
        <taxon>Eubacteriales</taxon>
        <taxon>Oscillospiraceae</taxon>
        <taxon>Oscillospiraceae incertae sedis</taxon>
    </lineage>
</organism>
<evidence type="ECO:0000313" key="2">
    <source>
        <dbReference type="Proteomes" id="UP000003340"/>
    </source>
</evidence>
<reference evidence="1 2" key="1">
    <citation type="submission" date="2009-01" db="EMBL/GenBank/DDBJ databases">
        <authorList>
            <person name="Fulton L."/>
            <person name="Clifton S."/>
            <person name="Fulton B."/>
            <person name="Xu J."/>
            <person name="Minx P."/>
            <person name="Pepin K.H."/>
            <person name="Johnson M."/>
            <person name="Bhonagiri V."/>
            <person name="Nash W.E."/>
            <person name="Mardis E.R."/>
            <person name="Wilson R.K."/>
        </authorList>
    </citation>
    <scope>NUCLEOTIDE SEQUENCE [LARGE SCALE GENOMIC DNA]</scope>
    <source>
        <strain evidence="1 2">DSM 5476</strain>
    </source>
</reference>
<dbReference type="AlphaFoldDB" id="C0E9E4"/>
<accession>C0E9E4</accession>
<comment type="caution">
    <text evidence="1">The sequence shown here is derived from an EMBL/GenBank/DDBJ whole genome shotgun (WGS) entry which is preliminary data.</text>
</comment>
<dbReference type="EMBL" id="ACEC01000020">
    <property type="protein sequence ID" value="EEG31854.1"/>
    <property type="molecule type" value="Genomic_DNA"/>
</dbReference>
<dbReference type="STRING" id="537013.CLOSTMETH_00442"/>
<gene>
    <name evidence="1" type="ORF">CLOSTMETH_00442</name>
</gene>
<reference evidence="1 2" key="2">
    <citation type="submission" date="2009-02" db="EMBL/GenBank/DDBJ databases">
        <title>Draft genome sequence of Clostridium methylpentosum (DSM 5476).</title>
        <authorList>
            <person name="Sudarsanam P."/>
            <person name="Ley R."/>
            <person name="Guruge J."/>
            <person name="Turnbaugh P.J."/>
            <person name="Mahowald M."/>
            <person name="Liep D."/>
            <person name="Gordon J."/>
        </authorList>
    </citation>
    <scope>NUCLEOTIDE SEQUENCE [LARGE SCALE GENOMIC DNA]</scope>
    <source>
        <strain evidence="1 2">DSM 5476</strain>
    </source>
</reference>
<evidence type="ECO:0000313" key="1">
    <source>
        <dbReference type="EMBL" id="EEG31854.1"/>
    </source>
</evidence>
<name>C0E9E4_9FIRM</name>
<proteinExistence type="predicted"/>
<dbReference type="Proteomes" id="UP000003340">
    <property type="component" value="Unassembled WGS sequence"/>
</dbReference>
<sequence>MEVNKMQEMDNVQVIVGKERYAREGVHKGMYGWICYPECSNGYWLVNFPQCGEKDDIAEISIKEEDMKVVPILHAIVNEQIKARFEKGMDTAKSFAENPDNLSDYMI</sequence>
<keyword evidence="2" id="KW-1185">Reference proteome</keyword>
<dbReference type="HOGENOM" id="CLU_160535_0_0_9"/>